<name>A0A7D7W650_9MICO</name>
<dbReference type="PANTHER" id="PTHR43095">
    <property type="entry name" value="SUGAR KINASE"/>
    <property type="match status" value="1"/>
</dbReference>
<dbReference type="AlphaFoldDB" id="A0A7D7W650"/>
<keyword evidence="3 6" id="KW-0418">Kinase</keyword>
<accession>A0A7D7W650</accession>
<reference evidence="6 7" key="1">
    <citation type="journal article" date="2020" name="Front. Microbiol.">
        <title>Design of Bacterial Strain-Specific qPCR Assays Using NGS Data and Publicly Available Resources and Its Application to Track Biocontrol Strains.</title>
        <authorList>
            <person name="Hernandez I."/>
            <person name="Sant C."/>
            <person name="Martinez R."/>
            <person name="Fernandez C."/>
        </authorList>
    </citation>
    <scope>NUCLEOTIDE SEQUENCE [LARGE SCALE GENOMIC DNA]</scope>
    <source>
        <strain evidence="6 7">B24</strain>
    </source>
</reference>
<dbReference type="Pfam" id="PF00370">
    <property type="entry name" value="FGGY_N"/>
    <property type="match status" value="1"/>
</dbReference>
<gene>
    <name evidence="6" type="ORF">FVO59_00095</name>
</gene>
<dbReference type="RefSeq" id="WP_182253573.1">
    <property type="nucleotide sequence ID" value="NZ_CP043732.1"/>
</dbReference>
<dbReference type="InterPro" id="IPR050406">
    <property type="entry name" value="FGGY_Carb_Kinase"/>
</dbReference>
<proteinExistence type="inferred from homology"/>
<evidence type="ECO:0000313" key="7">
    <source>
        <dbReference type="Proteomes" id="UP000515708"/>
    </source>
</evidence>
<protein>
    <submittedName>
        <fullName evidence="6">Gluconokinase</fullName>
    </submittedName>
</protein>
<feature type="domain" description="Carbohydrate kinase FGGY C-terminal" evidence="5">
    <location>
        <begin position="308"/>
        <end position="457"/>
    </location>
</feature>
<dbReference type="InterPro" id="IPR018484">
    <property type="entry name" value="FGGY_N"/>
</dbReference>
<dbReference type="SUPFAM" id="SSF53067">
    <property type="entry name" value="Actin-like ATPase domain"/>
    <property type="match status" value="2"/>
</dbReference>
<evidence type="ECO:0000256" key="1">
    <source>
        <dbReference type="ARBA" id="ARBA00009156"/>
    </source>
</evidence>
<dbReference type="PIRSF" id="PIRSF000538">
    <property type="entry name" value="GlpK"/>
    <property type="match status" value="1"/>
</dbReference>
<dbReference type="Pfam" id="PF02782">
    <property type="entry name" value="FGGY_C"/>
    <property type="match status" value="1"/>
</dbReference>
<dbReference type="GO" id="GO:0005975">
    <property type="term" value="P:carbohydrate metabolic process"/>
    <property type="evidence" value="ECO:0007669"/>
    <property type="project" value="InterPro"/>
</dbReference>
<dbReference type="Proteomes" id="UP000515708">
    <property type="component" value="Chromosome"/>
</dbReference>
<evidence type="ECO:0000256" key="2">
    <source>
        <dbReference type="ARBA" id="ARBA00022679"/>
    </source>
</evidence>
<dbReference type="InterPro" id="IPR000577">
    <property type="entry name" value="Carb_kinase_FGGY"/>
</dbReference>
<evidence type="ECO:0000259" key="5">
    <source>
        <dbReference type="Pfam" id="PF02782"/>
    </source>
</evidence>
<comment type="similarity">
    <text evidence="1">Belongs to the FGGY kinase family.</text>
</comment>
<evidence type="ECO:0000256" key="3">
    <source>
        <dbReference type="ARBA" id="ARBA00022777"/>
    </source>
</evidence>
<dbReference type="Gene3D" id="3.30.420.40">
    <property type="match status" value="2"/>
</dbReference>
<sequence length="502" mass="53322">MMTLNDLPTTQAITLVSAPAPYVLAIDIGSGSTRCSLYDAYARPIKKRIAKADHLFVEASDGTAEIDADAIVAEVADVIGEVVDGIEPGLIRAVVMDTFASSLVCVDADGDALTPCYTYADSRSARHLAELRTRLDEAEVHQRIGARLHTSYHPPRLLWLQEELPDVFARTAKFLSLGEYVYAKLAGIEGAATSTMAWAGILNRHTCELDDDLLAAVGVDRSRFAPIVDPDEPITEVSAEVARRWPALEGAAWFPAVPDGYASNVGVGASAADTAAMSAATSGAIRVIVDGTPDVLPSGLWAYRISRTQSIVGGALNDVGRVTLWLQATLAPLSYDEIDELLRAAPTEGTPLMLPFLTGERATGWAGGARAVLTGVSSASGPRELWRGAVEGIAVSYQRVFEQLREVSPDIERVVASGGVTGAFPSLMQVVAQALGFPVQVVKVKRVTMRGAAAIALSVLQPGHPLATIPQTALTEPDAGQRVYYDDLRRRFDAAYDAVIAG</sequence>
<dbReference type="GO" id="GO:0016301">
    <property type="term" value="F:kinase activity"/>
    <property type="evidence" value="ECO:0007669"/>
    <property type="project" value="UniProtKB-KW"/>
</dbReference>
<feature type="domain" description="Carbohydrate kinase FGGY N-terminal" evidence="4">
    <location>
        <begin position="22"/>
        <end position="259"/>
    </location>
</feature>
<dbReference type="InterPro" id="IPR043129">
    <property type="entry name" value="ATPase_NBD"/>
</dbReference>
<evidence type="ECO:0000259" key="4">
    <source>
        <dbReference type="Pfam" id="PF00370"/>
    </source>
</evidence>
<dbReference type="PANTHER" id="PTHR43095:SF2">
    <property type="entry name" value="GLUCONOKINASE"/>
    <property type="match status" value="1"/>
</dbReference>
<dbReference type="CDD" id="cd07770">
    <property type="entry name" value="ASKHA_NBD_FGGY_GntK"/>
    <property type="match status" value="1"/>
</dbReference>
<keyword evidence="2" id="KW-0808">Transferase</keyword>
<evidence type="ECO:0000313" key="6">
    <source>
        <dbReference type="EMBL" id="QMU95778.1"/>
    </source>
</evidence>
<dbReference type="InterPro" id="IPR018485">
    <property type="entry name" value="FGGY_C"/>
</dbReference>
<organism evidence="6 7">
    <name type="scientific">Microbacterium esteraromaticum</name>
    <dbReference type="NCBI Taxonomy" id="57043"/>
    <lineage>
        <taxon>Bacteria</taxon>
        <taxon>Bacillati</taxon>
        <taxon>Actinomycetota</taxon>
        <taxon>Actinomycetes</taxon>
        <taxon>Micrococcales</taxon>
        <taxon>Microbacteriaceae</taxon>
        <taxon>Microbacterium</taxon>
    </lineage>
</organism>
<dbReference type="EMBL" id="CP043732">
    <property type="protein sequence ID" value="QMU95778.1"/>
    <property type="molecule type" value="Genomic_DNA"/>
</dbReference>